<name>A0A9Y2II42_9PSEU</name>
<evidence type="ECO:0000313" key="3">
    <source>
        <dbReference type="EMBL" id="WIX80369.1"/>
    </source>
</evidence>
<evidence type="ECO:0000313" key="4">
    <source>
        <dbReference type="Proteomes" id="UP001236014"/>
    </source>
</evidence>
<keyword evidence="2" id="KW-0812">Transmembrane</keyword>
<accession>A0A9Y2II42</accession>
<feature type="transmembrane region" description="Helical" evidence="2">
    <location>
        <begin position="12"/>
        <end position="31"/>
    </location>
</feature>
<dbReference type="Proteomes" id="UP001236014">
    <property type="component" value="Chromosome"/>
</dbReference>
<feature type="compositionally biased region" description="Low complexity" evidence="1">
    <location>
        <begin position="97"/>
        <end position="108"/>
    </location>
</feature>
<sequence length="124" mass="12097">MSNTAPTWGSVVVTGLAGIAVGLLVAALLVAGNSPNRPAGSSVPSSPPPAQPVTVTVTGRPPPPVTVTQSQSEPPAPPPSTTTSTVSVTRELPAPKSQSESGSGSPTSLDPTSAIAPNVASAQR</sequence>
<dbReference type="EMBL" id="CP127294">
    <property type="protein sequence ID" value="WIX80369.1"/>
    <property type="molecule type" value="Genomic_DNA"/>
</dbReference>
<keyword evidence="2" id="KW-1133">Transmembrane helix</keyword>
<feature type="compositionally biased region" description="Low complexity" evidence="1">
    <location>
        <begin position="33"/>
        <end position="44"/>
    </location>
</feature>
<evidence type="ECO:0000256" key="1">
    <source>
        <dbReference type="SAM" id="MobiDB-lite"/>
    </source>
</evidence>
<feature type="region of interest" description="Disordered" evidence="1">
    <location>
        <begin position="33"/>
        <end position="124"/>
    </location>
</feature>
<dbReference type="KEGG" id="acab:QRX50_06205"/>
<keyword evidence="4" id="KW-1185">Reference proteome</keyword>
<organism evidence="3 4">
    <name type="scientific">Amycolatopsis carbonis</name>
    <dbReference type="NCBI Taxonomy" id="715471"/>
    <lineage>
        <taxon>Bacteria</taxon>
        <taxon>Bacillati</taxon>
        <taxon>Actinomycetota</taxon>
        <taxon>Actinomycetes</taxon>
        <taxon>Pseudonocardiales</taxon>
        <taxon>Pseudonocardiaceae</taxon>
        <taxon>Amycolatopsis</taxon>
    </lineage>
</organism>
<keyword evidence="2" id="KW-0472">Membrane</keyword>
<reference evidence="3 4" key="1">
    <citation type="submission" date="2023-06" db="EMBL/GenBank/DDBJ databases">
        <authorList>
            <person name="Oyuntsetseg B."/>
            <person name="Kim S.B."/>
        </authorList>
    </citation>
    <scope>NUCLEOTIDE SEQUENCE [LARGE SCALE GENOMIC DNA]</scope>
    <source>
        <strain evidence="3 4">2-15</strain>
    </source>
</reference>
<dbReference type="RefSeq" id="WP_285971000.1">
    <property type="nucleotide sequence ID" value="NZ_CP127294.1"/>
</dbReference>
<protein>
    <submittedName>
        <fullName evidence="3">Uncharacterized protein</fullName>
    </submittedName>
</protein>
<proteinExistence type="predicted"/>
<gene>
    <name evidence="3" type="ORF">QRX50_06205</name>
</gene>
<dbReference type="AlphaFoldDB" id="A0A9Y2II42"/>
<evidence type="ECO:0000256" key="2">
    <source>
        <dbReference type="SAM" id="Phobius"/>
    </source>
</evidence>